<name>A0A1G1WYB2_9BACT</name>
<proteinExistence type="predicted"/>
<dbReference type="Gene3D" id="3.10.620.30">
    <property type="match status" value="1"/>
</dbReference>
<comment type="caution">
    <text evidence="3">The sequence shown here is derived from an EMBL/GenBank/DDBJ whole genome shotgun (WGS) entry which is preliminary data.</text>
</comment>
<evidence type="ECO:0000313" key="3">
    <source>
        <dbReference type="EMBL" id="OGY32704.1"/>
    </source>
</evidence>
<dbReference type="Pfam" id="PF01841">
    <property type="entry name" value="Transglut_core"/>
    <property type="match status" value="1"/>
</dbReference>
<evidence type="ECO:0000313" key="4">
    <source>
        <dbReference type="Proteomes" id="UP000179279"/>
    </source>
</evidence>
<dbReference type="InterPro" id="IPR038765">
    <property type="entry name" value="Papain-like_cys_pep_sf"/>
</dbReference>
<evidence type="ECO:0000259" key="2">
    <source>
        <dbReference type="SMART" id="SM00460"/>
    </source>
</evidence>
<dbReference type="SMART" id="SM00460">
    <property type="entry name" value="TGc"/>
    <property type="match status" value="1"/>
</dbReference>
<sequence length="629" mass="70178">MPKMKRVFTLLTFLFAVVSLVVLPVARVYSADCSKVEDLFSSTYDVTFSLQSNGDAAVTQKISLKNLSSDCFVSEFGLTVNSGRVQSVSGKDSLGTIKTSSKKEKDATIIIARLNDEVIGLGRAVVFTLEYTLKGLASKEGNIWRVSVPNIATSEEVTAYTLRVRSPRSFGNIFSTTIEPKRKIVGKDNTVLEFNKEILETQGVTISFGDSQQIFFNFKLPLENKQLFRKKFQVPIPSDTDSQVVLLKEMKPKPGRIYLDKFGNYLAEYTVPARSFIEAQIEGLVKIIDTDSGEVATSGKEFSEEELKIFKEESAFVQVQESLIQEQAKKLEDTKKIYNFVTKTFQFDSRLETNLKKDRVGALSIVSNKDSKLTTTDFVDLFTAISRAAGMPTRQVIGLVVSKNAANKPRYVGPPLYTKSLHTWVQVYDKDQKTWFDVDPTWGNTANADYFGGNFTDRIALLFTDSTYGLENLESFTLLSDSVEVGYSSSPEDFTPEVSMDIDLDQPVAGFPADLEIKLANNKGVSLASSNLNIELDNLTVVGESQKKLEALLPFEKRVIKFRVRGGNFFGKLEGKVKVRLVGSQKEIQKEQNVRIDSLFSFGVQQTSLIGILVLLILGNFAPRFFRKK</sequence>
<organism evidence="3 4">
    <name type="scientific">Candidatus Woykebacteria bacterium RIFCSPLOWO2_01_FULL_41_12</name>
    <dbReference type="NCBI Taxonomy" id="1802604"/>
    <lineage>
        <taxon>Bacteria</taxon>
        <taxon>Candidatus Woykeibacteriota</taxon>
    </lineage>
</organism>
<keyword evidence="1" id="KW-0472">Membrane</keyword>
<dbReference type="SUPFAM" id="SSF54001">
    <property type="entry name" value="Cysteine proteinases"/>
    <property type="match status" value="1"/>
</dbReference>
<dbReference type="AlphaFoldDB" id="A0A1G1WYB2"/>
<dbReference type="EMBL" id="MHDA01000009">
    <property type="protein sequence ID" value="OGY32704.1"/>
    <property type="molecule type" value="Genomic_DNA"/>
</dbReference>
<feature type="domain" description="Transglutaminase-like" evidence="2">
    <location>
        <begin position="367"/>
        <end position="442"/>
    </location>
</feature>
<keyword evidence="1" id="KW-1133">Transmembrane helix</keyword>
<accession>A0A1G1WYB2</accession>
<dbReference type="Proteomes" id="UP000179279">
    <property type="component" value="Unassembled WGS sequence"/>
</dbReference>
<reference evidence="3 4" key="1">
    <citation type="journal article" date="2016" name="Nat. Commun.">
        <title>Thousands of microbial genomes shed light on interconnected biogeochemical processes in an aquifer system.</title>
        <authorList>
            <person name="Anantharaman K."/>
            <person name="Brown C.T."/>
            <person name="Hug L.A."/>
            <person name="Sharon I."/>
            <person name="Castelle C.J."/>
            <person name="Probst A.J."/>
            <person name="Thomas B.C."/>
            <person name="Singh A."/>
            <person name="Wilkins M.J."/>
            <person name="Karaoz U."/>
            <person name="Brodie E.L."/>
            <person name="Williams K.H."/>
            <person name="Hubbard S.S."/>
            <person name="Banfield J.F."/>
        </authorList>
    </citation>
    <scope>NUCLEOTIDE SEQUENCE [LARGE SCALE GENOMIC DNA]</scope>
</reference>
<feature type="transmembrane region" description="Helical" evidence="1">
    <location>
        <begin position="599"/>
        <end position="622"/>
    </location>
</feature>
<protein>
    <recommendedName>
        <fullName evidence="2">Transglutaminase-like domain-containing protein</fullName>
    </recommendedName>
</protein>
<evidence type="ECO:0000256" key="1">
    <source>
        <dbReference type="SAM" id="Phobius"/>
    </source>
</evidence>
<keyword evidence="1" id="KW-0812">Transmembrane</keyword>
<dbReference type="PANTHER" id="PTHR33490:SF6">
    <property type="entry name" value="SLL1049 PROTEIN"/>
    <property type="match status" value="1"/>
</dbReference>
<dbReference type="InterPro" id="IPR002931">
    <property type="entry name" value="Transglutaminase-like"/>
</dbReference>
<dbReference type="PANTHER" id="PTHR33490">
    <property type="entry name" value="BLR5614 PROTEIN-RELATED"/>
    <property type="match status" value="1"/>
</dbReference>
<gene>
    <name evidence="3" type="ORF">A3A57_02485</name>
</gene>